<dbReference type="Gene3D" id="3.40.50.300">
    <property type="entry name" value="P-loop containing nucleotide triphosphate hydrolases"/>
    <property type="match status" value="3"/>
</dbReference>
<feature type="domain" description="Helicase/UvrB N-terminal" evidence="2">
    <location>
        <begin position="5"/>
        <end position="79"/>
    </location>
</feature>
<dbReference type="InterPro" id="IPR011646">
    <property type="entry name" value="KAP_P-loop"/>
</dbReference>
<dbReference type="EMBL" id="CP117167">
    <property type="protein sequence ID" value="WCT13797.1"/>
    <property type="molecule type" value="Genomic_DNA"/>
</dbReference>
<keyword evidence="5" id="KW-1185">Reference proteome</keyword>
<dbReference type="InterPro" id="IPR027417">
    <property type="entry name" value="P-loop_NTPase"/>
</dbReference>
<accession>A0ABY7TDU0</accession>
<keyword evidence="1" id="KW-1133">Transmembrane helix</keyword>
<evidence type="ECO:0000313" key="5">
    <source>
        <dbReference type="Proteomes" id="UP001216139"/>
    </source>
</evidence>
<dbReference type="InterPro" id="IPR006935">
    <property type="entry name" value="Helicase/UvrB_N"/>
</dbReference>
<feature type="transmembrane region" description="Helical" evidence="1">
    <location>
        <begin position="532"/>
        <end position="553"/>
    </location>
</feature>
<evidence type="ECO:0000256" key="1">
    <source>
        <dbReference type="SAM" id="Phobius"/>
    </source>
</evidence>
<dbReference type="PANTHER" id="PTHR22674:SF6">
    <property type="entry name" value="NTPASE KAP FAMILY P-LOOP DOMAIN-CONTAINING PROTEIN 1"/>
    <property type="match status" value="1"/>
</dbReference>
<dbReference type="Pfam" id="PF04851">
    <property type="entry name" value="ResIII"/>
    <property type="match status" value="1"/>
</dbReference>
<gene>
    <name evidence="4" type="ORF">PQO05_07595</name>
</gene>
<name>A0ABY7TDU0_9SPHI</name>
<protein>
    <submittedName>
        <fullName evidence="4">P-loop NTPase fold protein</fullName>
    </submittedName>
</protein>
<dbReference type="RefSeq" id="WP_273632104.1">
    <property type="nucleotide sequence ID" value="NZ_CP117167.1"/>
</dbReference>
<evidence type="ECO:0000259" key="3">
    <source>
        <dbReference type="Pfam" id="PF07693"/>
    </source>
</evidence>
<evidence type="ECO:0000259" key="2">
    <source>
        <dbReference type="Pfam" id="PF04851"/>
    </source>
</evidence>
<evidence type="ECO:0000313" key="4">
    <source>
        <dbReference type="EMBL" id="WCT13797.1"/>
    </source>
</evidence>
<dbReference type="PANTHER" id="PTHR22674">
    <property type="entry name" value="NTPASE, KAP FAMILY P-LOOP DOMAIN-CONTAINING 1"/>
    <property type="match status" value="1"/>
</dbReference>
<dbReference type="InterPro" id="IPR052754">
    <property type="entry name" value="NTPase_KAP_P-loop"/>
</dbReference>
<organism evidence="4 5">
    <name type="scientific">Mucilaginibacter jinjuensis</name>
    <dbReference type="NCBI Taxonomy" id="1176721"/>
    <lineage>
        <taxon>Bacteria</taxon>
        <taxon>Pseudomonadati</taxon>
        <taxon>Bacteroidota</taxon>
        <taxon>Sphingobacteriia</taxon>
        <taxon>Sphingobacteriales</taxon>
        <taxon>Sphingobacteriaceae</taxon>
        <taxon>Mucilaginibacter</taxon>
    </lineage>
</organism>
<feature type="transmembrane region" description="Helical" evidence="1">
    <location>
        <begin position="28"/>
        <end position="50"/>
    </location>
</feature>
<feature type="transmembrane region" description="Helical" evidence="1">
    <location>
        <begin position="500"/>
        <end position="520"/>
    </location>
</feature>
<proteinExistence type="predicted"/>
<keyword evidence="1" id="KW-0812">Transmembrane</keyword>
<feature type="domain" description="KAP NTPase" evidence="3">
    <location>
        <begin position="398"/>
        <end position="667"/>
    </location>
</feature>
<sequence length="923" mass="105202">MTTPDLHYHQREAIAKIMEQIEHGNKRVAIAMVPGSGVSAVIIGLVSEYLKLKKDKELSNVLVLTQSTAEQQMMANTLQKTPFPWEIRLTYNSGRQENDEVTILPLKSITNISDPRAAAYLGGNLPELILITGIRPANPSLDKFLMRFEDAVQIAVTSMPESGERFGDPVFTYSLKTALKDGFSLKPYAVKRMELSLNDGSRLLPDFELWGADMAANRDYLSAAVKIFLEENREQKAIIYCPTVSFSKLIAEIINSRAGGRQYALTADSSLFPRQRQEALNIFKSNPERPLVLCLVNPVPDFGSLSLVRTVAIFRKIKSVGLLQDMLVPGLRPYQGKEQLQVLDFAGLEDLFRVLDENDVPATPEPEKIIPSDDYFRKADIRFRDKKNIEGVMGVGELAEELAEIIKIMPPEQGSMIGIFGKWGRGKTFLLEQTWEKLKADETFIKVDFHAWKYQDTPATWAYLYECISGVYFNPEENCKLLNWIIRARRIFFLNIKRKGIWPIFKFLAILSAGLFAAVLSKELSGLGRVQLQPYFSAFGLSVSVFTTLYALFTTAKKDYSAKAKDLFLKYSAKHSFKEHLGVQAEIQKETLTLLKCWIPKKLSGKRKIILFVEDIDRCSESKVIQIIDSLRVLLEDTEIAKRVIVVAAVDERMLKLAIRMKYHSLISVDKKEADHAAMLTKMTNEYIDKLFISGLKLGELSMADSDEFLIALTKPDRVDGALPALSELFIREREREYSRLSQRALHANMEWDIIDAETNYEDYDIYEEPDYATEYLENSEDEESISKSITERELSSANPDLNSLTNEEADILRVCITRYKGATPRQIRIFYYRYLIAKNLLIRHYKKLGRTSVWQKKSHSRILATLIVSYTIHEDEDIIVKHLAESVDSVLEQQSVQLMKDTVISRLDYQQLLRVLAIVIAY</sequence>
<reference evidence="4 5" key="1">
    <citation type="submission" date="2023-02" db="EMBL/GenBank/DDBJ databases">
        <title>Genome sequence of Mucilaginibacter jinjuensis strain KACC 16571.</title>
        <authorList>
            <person name="Kim S."/>
            <person name="Heo J."/>
            <person name="Kwon S.-W."/>
        </authorList>
    </citation>
    <scope>NUCLEOTIDE SEQUENCE [LARGE SCALE GENOMIC DNA]</scope>
    <source>
        <strain evidence="4 5">KACC 16571</strain>
    </source>
</reference>
<keyword evidence="1" id="KW-0472">Membrane</keyword>
<dbReference type="Pfam" id="PF07693">
    <property type="entry name" value="KAP_NTPase"/>
    <property type="match status" value="1"/>
</dbReference>
<dbReference type="Proteomes" id="UP001216139">
    <property type="component" value="Chromosome"/>
</dbReference>
<dbReference type="SUPFAM" id="SSF52540">
    <property type="entry name" value="P-loop containing nucleoside triphosphate hydrolases"/>
    <property type="match status" value="2"/>
</dbReference>